<dbReference type="AlphaFoldDB" id="A0A433JQD5"/>
<protein>
    <submittedName>
        <fullName evidence="1">Winged helix-turn-helix domain-containing protein</fullName>
    </submittedName>
</protein>
<dbReference type="Pfam" id="PF06224">
    <property type="entry name" value="AlkZ-like"/>
    <property type="match status" value="1"/>
</dbReference>
<reference evidence="1 2" key="1">
    <citation type="submission" date="2018-12" db="EMBL/GenBank/DDBJ databases">
        <authorList>
            <person name="Li F."/>
        </authorList>
    </citation>
    <scope>NUCLEOTIDE SEQUENCE [LARGE SCALE GENOMIC DNA]</scope>
    <source>
        <strain evidence="1 2">EGI 6500705</strain>
    </source>
</reference>
<name>A0A433JQD5_9MICO</name>
<sequence>MTETISLDAARRIALAAQGFQAAPSADPGRPAPGVRSLGALVHRLGVLQIDSVNVLERSHYLPVFARLGAYATADLDRLTHRAGSGLIEYWGHEATFMPVSSWPLWRWKMSARRAKAAADPSHWSHANGPMLDWLLDDLAANGPQPASAVEHEASVRRGPWWGWSDVKTGLEVLFAWGLVVSAGRTPSFERIYALPEQVLPSTVIDAEPSRQEAISSLVSHALRATGIGTVSDIADYYRLPVADSRRVIDDLVDAGVALPATIRSTGSAATDSAATGSSTAARPRPVWIHRDAARPRRIRRDALLSPFDPVVWTRPRAERLFDFHYRIEIYTPAPKRVFGYYVLPVLLDGVVGARVDLKSDRATGRLLVQSAWLEPGAPADATDRLASLLRDLADWQGHGEISVGSRGGGVEALAAVLRAGRHESP</sequence>
<proteinExistence type="predicted"/>
<dbReference type="RefSeq" id="WP_127050752.1">
    <property type="nucleotide sequence ID" value="NZ_RZGZ01000003.1"/>
</dbReference>
<dbReference type="InterPro" id="IPR009351">
    <property type="entry name" value="AlkZ-like"/>
</dbReference>
<organism evidence="1 2">
    <name type="scientific">Labedella endophytica</name>
    <dbReference type="NCBI Taxonomy" id="1523160"/>
    <lineage>
        <taxon>Bacteria</taxon>
        <taxon>Bacillati</taxon>
        <taxon>Actinomycetota</taxon>
        <taxon>Actinomycetes</taxon>
        <taxon>Micrococcales</taxon>
        <taxon>Microbacteriaceae</taxon>
        <taxon>Labedella</taxon>
    </lineage>
</organism>
<dbReference type="OrthoDB" id="9787207at2"/>
<dbReference type="Proteomes" id="UP000274909">
    <property type="component" value="Unassembled WGS sequence"/>
</dbReference>
<dbReference type="EMBL" id="RZGZ01000003">
    <property type="protein sequence ID" value="RUQ99190.1"/>
    <property type="molecule type" value="Genomic_DNA"/>
</dbReference>
<accession>A0A433JQD5</accession>
<keyword evidence="2" id="KW-1185">Reference proteome</keyword>
<dbReference type="PANTHER" id="PTHR30528:SF0">
    <property type="entry name" value="CYTOPLASMIC PROTEIN"/>
    <property type="match status" value="1"/>
</dbReference>
<dbReference type="PANTHER" id="PTHR30528">
    <property type="entry name" value="CYTOPLASMIC PROTEIN"/>
    <property type="match status" value="1"/>
</dbReference>
<evidence type="ECO:0000313" key="1">
    <source>
        <dbReference type="EMBL" id="RUQ99190.1"/>
    </source>
</evidence>
<comment type="caution">
    <text evidence="1">The sequence shown here is derived from an EMBL/GenBank/DDBJ whole genome shotgun (WGS) entry which is preliminary data.</text>
</comment>
<evidence type="ECO:0000313" key="2">
    <source>
        <dbReference type="Proteomes" id="UP000274909"/>
    </source>
</evidence>
<gene>
    <name evidence="1" type="ORF">ELQ94_12840</name>
</gene>